<dbReference type="InterPro" id="IPR036259">
    <property type="entry name" value="MFS_trans_sf"/>
</dbReference>
<dbReference type="PANTHER" id="PTHR23502:SF157">
    <property type="entry name" value="MAJOR FACILITATOR SUPERFAMILY (MFS) PROFILE DOMAIN-CONTAINING PROTEIN-RELATED"/>
    <property type="match status" value="1"/>
</dbReference>
<sequence>MQELGVEVNSAGLMVWRHDCSDHPRNWSSSRKVYDILVVGLLEFYGTVISTTGPSAAAASRDEYNLTALTSLVAFGLVYQLGQAIGGLVIPPLSESFGRRTPYIASAVVYTIFCLLIGLVPSVAMVYIGRFLTGLASAVPSVVLAGSVEDMFNSRQRKWLVLVWVSLATAGLICGPIYGVYISAHLGWRWIYHSSSIGMALLTLLLLFIRESRPSLILTTKIHLLSKEFSTPFPYDNHDSVPSRTALLNTILVRPARLLTTEPLVILITTLSATSWALIYLFTEALTGIYHLSLNFPPTTASLPFLAMGAGILLSIPPRFLDLRVAKRRKRTNLPLEPEDKLTGFTLAVVALAIGLWWLAWTIPPRVTGVHWAVPTAGLVLVGFAVNEIAYTLSGYLADSYTVYAASAFAGLAFVRAIVSGLMPLVAHALYGRLGANVATSVVAGLATSFGVAPWVLYRYSRGMRGRSSFAKYSLEVHERTKVEDD</sequence>
<evidence type="ECO:0000313" key="8">
    <source>
        <dbReference type="Proteomes" id="UP000799538"/>
    </source>
</evidence>
<dbReference type="Gene3D" id="1.20.1250.20">
    <property type="entry name" value="MFS general substrate transporter like domains"/>
    <property type="match status" value="1"/>
</dbReference>
<keyword evidence="4 5" id="KW-0472">Membrane</keyword>
<feature type="domain" description="Major facilitator superfamily (MFS) profile" evidence="6">
    <location>
        <begin position="32"/>
        <end position="462"/>
    </location>
</feature>
<evidence type="ECO:0000256" key="1">
    <source>
        <dbReference type="ARBA" id="ARBA00004141"/>
    </source>
</evidence>
<dbReference type="SUPFAM" id="SSF103473">
    <property type="entry name" value="MFS general substrate transporter"/>
    <property type="match status" value="1"/>
</dbReference>
<keyword evidence="8" id="KW-1185">Reference proteome</keyword>
<feature type="transmembrane region" description="Helical" evidence="5">
    <location>
        <begin position="190"/>
        <end position="209"/>
    </location>
</feature>
<evidence type="ECO:0000256" key="5">
    <source>
        <dbReference type="SAM" id="Phobius"/>
    </source>
</evidence>
<name>A0A6A6G4Z1_9PEZI</name>
<comment type="subcellular location">
    <subcellularLocation>
        <location evidence="1">Membrane</location>
        <topology evidence="1">Multi-pass membrane protein</topology>
    </subcellularLocation>
</comment>
<dbReference type="InterPro" id="IPR011701">
    <property type="entry name" value="MFS"/>
</dbReference>
<evidence type="ECO:0000259" key="6">
    <source>
        <dbReference type="PROSITE" id="PS50850"/>
    </source>
</evidence>
<dbReference type="AlphaFoldDB" id="A0A6A6G4Z1"/>
<feature type="transmembrane region" description="Helical" evidence="5">
    <location>
        <begin position="159"/>
        <end position="184"/>
    </location>
</feature>
<gene>
    <name evidence="7" type="ORF">BDZ85DRAFT_202520</name>
</gene>
<organism evidence="7 8">
    <name type="scientific">Elsinoe ampelina</name>
    <dbReference type="NCBI Taxonomy" id="302913"/>
    <lineage>
        <taxon>Eukaryota</taxon>
        <taxon>Fungi</taxon>
        <taxon>Dikarya</taxon>
        <taxon>Ascomycota</taxon>
        <taxon>Pezizomycotina</taxon>
        <taxon>Dothideomycetes</taxon>
        <taxon>Dothideomycetidae</taxon>
        <taxon>Myriangiales</taxon>
        <taxon>Elsinoaceae</taxon>
        <taxon>Elsinoe</taxon>
    </lineage>
</organism>
<protein>
    <submittedName>
        <fullName evidence="7">Major facilitator superfamily transporter</fullName>
    </submittedName>
</protein>
<feature type="transmembrane region" description="Helical" evidence="5">
    <location>
        <begin position="372"/>
        <end position="391"/>
    </location>
</feature>
<feature type="transmembrane region" description="Helical" evidence="5">
    <location>
        <begin position="33"/>
        <end position="52"/>
    </location>
</feature>
<feature type="transmembrane region" description="Helical" evidence="5">
    <location>
        <begin position="403"/>
        <end position="426"/>
    </location>
</feature>
<feature type="transmembrane region" description="Helical" evidence="5">
    <location>
        <begin position="342"/>
        <end position="360"/>
    </location>
</feature>
<dbReference type="PANTHER" id="PTHR23502">
    <property type="entry name" value="MAJOR FACILITATOR SUPERFAMILY"/>
    <property type="match status" value="1"/>
</dbReference>
<accession>A0A6A6G4Z1</accession>
<feature type="transmembrane region" description="Helical" evidence="5">
    <location>
        <begin position="303"/>
        <end position="321"/>
    </location>
</feature>
<feature type="transmembrane region" description="Helical" evidence="5">
    <location>
        <begin position="264"/>
        <end position="283"/>
    </location>
</feature>
<dbReference type="InterPro" id="IPR020846">
    <property type="entry name" value="MFS_dom"/>
</dbReference>
<feature type="transmembrane region" description="Helical" evidence="5">
    <location>
        <begin position="438"/>
        <end position="458"/>
    </location>
</feature>
<feature type="transmembrane region" description="Helical" evidence="5">
    <location>
        <begin position="64"/>
        <end position="90"/>
    </location>
</feature>
<evidence type="ECO:0000313" key="7">
    <source>
        <dbReference type="EMBL" id="KAF2220821.1"/>
    </source>
</evidence>
<dbReference type="GO" id="GO:0022857">
    <property type="term" value="F:transmembrane transporter activity"/>
    <property type="evidence" value="ECO:0007669"/>
    <property type="project" value="InterPro"/>
</dbReference>
<dbReference type="Proteomes" id="UP000799538">
    <property type="component" value="Unassembled WGS sequence"/>
</dbReference>
<feature type="transmembrane region" description="Helical" evidence="5">
    <location>
        <begin position="102"/>
        <end position="121"/>
    </location>
</feature>
<proteinExistence type="predicted"/>
<dbReference type="EMBL" id="ML992511">
    <property type="protein sequence ID" value="KAF2220821.1"/>
    <property type="molecule type" value="Genomic_DNA"/>
</dbReference>
<evidence type="ECO:0000256" key="3">
    <source>
        <dbReference type="ARBA" id="ARBA00022989"/>
    </source>
</evidence>
<dbReference type="GO" id="GO:0016020">
    <property type="term" value="C:membrane"/>
    <property type="evidence" value="ECO:0007669"/>
    <property type="project" value="UniProtKB-SubCell"/>
</dbReference>
<dbReference type="Pfam" id="PF07690">
    <property type="entry name" value="MFS_1"/>
    <property type="match status" value="1"/>
</dbReference>
<dbReference type="PROSITE" id="PS50850">
    <property type="entry name" value="MFS"/>
    <property type="match status" value="1"/>
</dbReference>
<evidence type="ECO:0000256" key="2">
    <source>
        <dbReference type="ARBA" id="ARBA00022692"/>
    </source>
</evidence>
<keyword evidence="2 5" id="KW-0812">Transmembrane</keyword>
<dbReference type="OrthoDB" id="5410178at2759"/>
<evidence type="ECO:0000256" key="4">
    <source>
        <dbReference type="ARBA" id="ARBA00023136"/>
    </source>
</evidence>
<reference evidence="8" key="1">
    <citation type="journal article" date="2020" name="Stud. Mycol.">
        <title>101 Dothideomycetes genomes: A test case for predicting lifestyles and emergence of pathogens.</title>
        <authorList>
            <person name="Haridas S."/>
            <person name="Albert R."/>
            <person name="Binder M."/>
            <person name="Bloem J."/>
            <person name="LaButti K."/>
            <person name="Salamov A."/>
            <person name="Andreopoulos B."/>
            <person name="Baker S."/>
            <person name="Barry K."/>
            <person name="Bills G."/>
            <person name="Bluhm B."/>
            <person name="Cannon C."/>
            <person name="Castanera R."/>
            <person name="Culley D."/>
            <person name="Daum C."/>
            <person name="Ezra D."/>
            <person name="Gonzalez J."/>
            <person name="Henrissat B."/>
            <person name="Kuo A."/>
            <person name="Liang C."/>
            <person name="Lipzen A."/>
            <person name="Lutzoni F."/>
            <person name="Magnuson J."/>
            <person name="Mondo S."/>
            <person name="Nolan M."/>
            <person name="Ohm R."/>
            <person name="Pangilinan J."/>
            <person name="Park H.-J."/>
            <person name="Ramirez L."/>
            <person name="Alfaro M."/>
            <person name="Sun H."/>
            <person name="Tritt A."/>
            <person name="Yoshinaga Y."/>
            <person name="Zwiers L.-H."/>
            <person name="Turgeon B."/>
            <person name="Goodwin S."/>
            <person name="Spatafora J."/>
            <person name="Crous P."/>
            <person name="Grigoriev I."/>
        </authorList>
    </citation>
    <scope>NUCLEOTIDE SEQUENCE [LARGE SCALE GENOMIC DNA]</scope>
    <source>
        <strain evidence="8">CECT 20119</strain>
    </source>
</reference>
<feature type="transmembrane region" description="Helical" evidence="5">
    <location>
        <begin position="127"/>
        <end position="147"/>
    </location>
</feature>
<keyword evidence="3 5" id="KW-1133">Transmembrane helix</keyword>